<dbReference type="PIRSF" id="PIRSF006305">
    <property type="entry name" value="Maf"/>
    <property type="match status" value="1"/>
</dbReference>
<dbReference type="EMBL" id="NTKD01000029">
    <property type="protein sequence ID" value="PDH39089.1"/>
    <property type="molecule type" value="Genomic_DNA"/>
</dbReference>
<dbReference type="AlphaFoldDB" id="A0A2A5WRH5"/>
<dbReference type="GO" id="GO:0005737">
    <property type="term" value="C:cytoplasm"/>
    <property type="evidence" value="ECO:0007669"/>
    <property type="project" value="UniProtKB-SubCell"/>
</dbReference>
<dbReference type="EC" id="3.6.1.-" evidence="5"/>
<dbReference type="NCBIfam" id="TIGR00172">
    <property type="entry name" value="maf"/>
    <property type="match status" value="1"/>
</dbReference>
<comment type="catalytic activity">
    <reaction evidence="5">
        <text>N(7)-methyl-GTP + H2O = N(7)-methyl-GMP + diphosphate + H(+)</text>
        <dbReference type="Rhea" id="RHEA:58744"/>
        <dbReference type="ChEBI" id="CHEBI:15377"/>
        <dbReference type="ChEBI" id="CHEBI:15378"/>
        <dbReference type="ChEBI" id="CHEBI:33019"/>
        <dbReference type="ChEBI" id="CHEBI:58285"/>
        <dbReference type="ChEBI" id="CHEBI:87133"/>
    </reaction>
</comment>
<evidence type="ECO:0000313" key="7">
    <source>
        <dbReference type="Proteomes" id="UP000219327"/>
    </source>
</evidence>
<dbReference type="Pfam" id="PF02545">
    <property type="entry name" value="Maf"/>
    <property type="match status" value="1"/>
</dbReference>
<dbReference type="InterPro" id="IPR003697">
    <property type="entry name" value="Maf-like"/>
</dbReference>
<dbReference type="SUPFAM" id="SSF52972">
    <property type="entry name" value="ITPase-like"/>
    <property type="match status" value="1"/>
</dbReference>
<dbReference type="Gene3D" id="3.90.950.10">
    <property type="match status" value="1"/>
</dbReference>
<dbReference type="InterPro" id="IPR029001">
    <property type="entry name" value="ITPase-like_fam"/>
</dbReference>
<dbReference type="Proteomes" id="UP000219327">
    <property type="component" value="Unassembled WGS sequence"/>
</dbReference>
<gene>
    <name evidence="6" type="primary">maf</name>
    <name evidence="6" type="ORF">CNE99_06150</name>
</gene>
<evidence type="ECO:0000256" key="3">
    <source>
        <dbReference type="ARBA" id="ARBA00022801"/>
    </source>
</evidence>
<comment type="caution">
    <text evidence="6">The sequence shown here is derived from an EMBL/GenBank/DDBJ whole genome shotgun (WGS) entry which is preliminary data.</text>
</comment>
<feature type="site" description="Important for substrate specificity" evidence="5">
    <location>
        <position position="156"/>
    </location>
</feature>
<dbReference type="PANTHER" id="PTHR43213">
    <property type="entry name" value="BIFUNCTIONAL DTTP/UTP PYROPHOSPHATASE/METHYLTRANSFERASE PROTEIN-RELATED"/>
    <property type="match status" value="1"/>
</dbReference>
<sequence length="193" mass="21235">MSENLILASTSAYRVKLLAQLGIPFEQAAPDYTEITVANESPEQRSRRLAEGKAGSINLSVQSDDIILGSDQVAHMADGTLLHKPGGFDAAREQLLRCSGQWVSFTTGICLRSHSDTMVVDSETFRIRFRPLTETIIESYLRRDQPYDCAGSLKAEGLGITLIGETDGRDINTLYGLPLMLLSDYLINLNILL</sequence>
<comment type="caution">
    <text evidence="5">Lacks conserved residue(s) required for the propagation of feature annotation.</text>
</comment>
<keyword evidence="2 5" id="KW-0963">Cytoplasm</keyword>
<evidence type="ECO:0000256" key="1">
    <source>
        <dbReference type="ARBA" id="ARBA00004496"/>
    </source>
</evidence>
<accession>A0A2A5WRH5</accession>
<comment type="subcellular location">
    <subcellularLocation>
        <location evidence="1 5">Cytoplasm</location>
    </subcellularLocation>
</comment>
<evidence type="ECO:0000313" key="6">
    <source>
        <dbReference type="EMBL" id="PDH39089.1"/>
    </source>
</evidence>
<comment type="similarity">
    <text evidence="5">Belongs to the Maf family. YceF subfamily.</text>
</comment>
<dbReference type="GO" id="GO:0047429">
    <property type="term" value="F:nucleoside triphosphate diphosphatase activity"/>
    <property type="evidence" value="ECO:0007669"/>
    <property type="project" value="InterPro"/>
</dbReference>
<reference evidence="6 7" key="1">
    <citation type="submission" date="2017-08" db="EMBL/GenBank/DDBJ databases">
        <title>Fine stratification of microbial communities through a metagenomic profile of the photic zone.</title>
        <authorList>
            <person name="Haro-Moreno J.M."/>
            <person name="Lopez-Perez M."/>
            <person name="De La Torre J."/>
            <person name="Picazo A."/>
            <person name="Camacho A."/>
            <person name="Rodriguez-Valera F."/>
        </authorList>
    </citation>
    <scope>NUCLEOTIDE SEQUENCE [LARGE SCALE GENOMIC DNA]</scope>
    <source>
        <strain evidence="6">MED-G24</strain>
    </source>
</reference>
<comment type="cofactor">
    <cofactor evidence="5">
        <name>a divalent metal cation</name>
        <dbReference type="ChEBI" id="CHEBI:60240"/>
    </cofactor>
</comment>
<comment type="function">
    <text evidence="5">Nucleoside triphosphate pyrophosphatase that hydrolyzes 7-methyl-GTP (m(7)GTP). May have a dual role in cell division arrest and in preventing the incorporation of modified nucleotides into cellular nucleic acids.</text>
</comment>
<feature type="site" description="Important for substrate specificity" evidence="5">
    <location>
        <position position="72"/>
    </location>
</feature>
<protein>
    <recommendedName>
        <fullName evidence="5">7-methyl-GTP pyrophosphatase</fullName>
        <shortName evidence="5">m(7)GTP pyrophosphatase</shortName>
        <ecNumber evidence="5">3.6.1.-</ecNumber>
    </recommendedName>
</protein>
<name>A0A2A5WRH5_9GAMM</name>
<feature type="active site" description="Proton acceptor" evidence="5">
    <location>
        <position position="71"/>
    </location>
</feature>
<keyword evidence="4 5" id="KW-0546">Nucleotide metabolism</keyword>
<evidence type="ECO:0000256" key="2">
    <source>
        <dbReference type="ARBA" id="ARBA00022490"/>
    </source>
</evidence>
<evidence type="ECO:0000256" key="5">
    <source>
        <dbReference type="HAMAP-Rule" id="MF_00528"/>
    </source>
</evidence>
<dbReference type="HAMAP" id="MF_00528">
    <property type="entry name" value="Maf"/>
    <property type="match status" value="1"/>
</dbReference>
<feature type="site" description="Important for substrate specificity" evidence="5">
    <location>
        <position position="13"/>
    </location>
</feature>
<dbReference type="GO" id="GO:0009117">
    <property type="term" value="P:nucleotide metabolic process"/>
    <property type="evidence" value="ECO:0007669"/>
    <property type="project" value="UniProtKB-KW"/>
</dbReference>
<proteinExistence type="inferred from homology"/>
<dbReference type="PANTHER" id="PTHR43213:SF10">
    <property type="entry name" value="7-METHYL-GTP PYROPHOSPHATASE"/>
    <property type="match status" value="1"/>
</dbReference>
<keyword evidence="3 5" id="KW-0378">Hydrolase</keyword>
<organism evidence="6 7">
    <name type="scientific">OM182 bacterium MED-G24</name>
    <dbReference type="NCBI Taxonomy" id="1986255"/>
    <lineage>
        <taxon>Bacteria</taxon>
        <taxon>Pseudomonadati</taxon>
        <taxon>Pseudomonadota</taxon>
        <taxon>Gammaproteobacteria</taxon>
        <taxon>OMG group</taxon>
        <taxon>OM182 clade</taxon>
    </lineage>
</organism>
<evidence type="ECO:0000256" key="4">
    <source>
        <dbReference type="ARBA" id="ARBA00023080"/>
    </source>
</evidence>
<dbReference type="CDD" id="cd00555">
    <property type="entry name" value="Maf"/>
    <property type="match status" value="1"/>
</dbReference>